<organism evidence="1 2">
    <name type="scientific">Nocardia higoensis</name>
    <dbReference type="NCBI Taxonomy" id="228599"/>
    <lineage>
        <taxon>Bacteria</taxon>
        <taxon>Bacillati</taxon>
        <taxon>Actinomycetota</taxon>
        <taxon>Actinomycetes</taxon>
        <taxon>Mycobacteriales</taxon>
        <taxon>Nocardiaceae</taxon>
        <taxon>Nocardia</taxon>
    </lineage>
</organism>
<sequence length="155" mass="16999">MGSTATWSEFLRDPNRVIESMEAHGDVTLVRRSATPVRLSDAAEADATQQTLGALTQLLALAMDDDVLERVVGRLTIIFPWMELLPEPERAEFVADFLAQARGGLSIGRLSGLTETLEAWRDTAAAYADPRIRVDGSDLDYLDEAVPVSDPRGRE</sequence>
<dbReference type="Proteomes" id="UP000707731">
    <property type="component" value="Unassembled WGS sequence"/>
</dbReference>
<evidence type="ECO:0000313" key="1">
    <source>
        <dbReference type="EMBL" id="MBF6356454.1"/>
    </source>
</evidence>
<reference evidence="1 2" key="1">
    <citation type="submission" date="2020-10" db="EMBL/GenBank/DDBJ databases">
        <title>Identification of Nocardia species via Next-generation sequencing and recognition of intraspecies genetic diversity.</title>
        <authorList>
            <person name="Li P."/>
            <person name="Li P."/>
            <person name="Lu B."/>
        </authorList>
    </citation>
    <scope>NUCLEOTIDE SEQUENCE [LARGE SCALE GENOMIC DNA]</scope>
    <source>
        <strain evidence="1 2">BJ06-0143</strain>
    </source>
</reference>
<dbReference type="RefSeq" id="WP_195003324.1">
    <property type="nucleotide sequence ID" value="NZ_JADLQN010000003.1"/>
</dbReference>
<gene>
    <name evidence="1" type="ORF">IU449_18200</name>
</gene>
<comment type="caution">
    <text evidence="1">The sequence shown here is derived from an EMBL/GenBank/DDBJ whole genome shotgun (WGS) entry which is preliminary data.</text>
</comment>
<proteinExistence type="predicted"/>
<evidence type="ECO:0008006" key="3">
    <source>
        <dbReference type="Google" id="ProtNLM"/>
    </source>
</evidence>
<name>A0ABS0DDB1_9NOCA</name>
<accession>A0ABS0DDB1</accession>
<dbReference type="EMBL" id="JADLQN010000003">
    <property type="protein sequence ID" value="MBF6356454.1"/>
    <property type="molecule type" value="Genomic_DNA"/>
</dbReference>
<evidence type="ECO:0000313" key="2">
    <source>
        <dbReference type="Proteomes" id="UP000707731"/>
    </source>
</evidence>
<protein>
    <recommendedName>
        <fullName evidence="3">Prevent-host-death family protein</fullName>
    </recommendedName>
</protein>
<keyword evidence="2" id="KW-1185">Reference proteome</keyword>